<dbReference type="Gene3D" id="2.40.128.20">
    <property type="match status" value="1"/>
</dbReference>
<dbReference type="GO" id="GO:0043176">
    <property type="term" value="F:amine binding"/>
    <property type="evidence" value="ECO:0007669"/>
    <property type="project" value="InterPro"/>
</dbReference>
<feature type="signal peptide" evidence="1">
    <location>
        <begin position="1"/>
        <end position="16"/>
    </location>
</feature>
<dbReference type="InterPro" id="IPR002970">
    <property type="entry name" value="Tick_his-bd"/>
</dbReference>
<evidence type="ECO:0000256" key="1">
    <source>
        <dbReference type="SAM" id="SignalP"/>
    </source>
</evidence>
<name>Q09JE7_ARGMO</name>
<dbReference type="SUPFAM" id="SSF50814">
    <property type="entry name" value="Lipocalins"/>
    <property type="match status" value="1"/>
</dbReference>
<proteinExistence type="evidence at transcript level"/>
<feature type="chain" id="PRO_5004167775" evidence="1">
    <location>
        <begin position="17"/>
        <end position="181"/>
    </location>
</feature>
<evidence type="ECO:0000313" key="2">
    <source>
        <dbReference type="EMBL" id="ABI52816.1"/>
    </source>
</evidence>
<dbReference type="InterPro" id="IPR012674">
    <property type="entry name" value="Calycin"/>
</dbReference>
<dbReference type="GO" id="GO:0030682">
    <property type="term" value="P:symbiont-mediated perturbation of host defenses"/>
    <property type="evidence" value="ECO:0007669"/>
    <property type="project" value="InterPro"/>
</dbReference>
<dbReference type="EMBL" id="DQ886899">
    <property type="protein sequence ID" value="ABI52816.1"/>
    <property type="molecule type" value="mRNA"/>
</dbReference>
<accession>Q09JE7</accession>
<sequence>MVATVVFVACLSAVLSAEVSPDVQCNFTGPFSALRSVNGRGSGGYYLINTTENNRPNCTYVRAPEVRLTEGSREKFTYGQLKKGQNVMRRHRGRVHVQGDMIIVTGKRAGISQLLFSDYRTCDVVLGPSGHDYQLWLHAHNVQNGSDPCCDVKFQELVWNRTVFQVYHETCPPVPTPVRTL</sequence>
<dbReference type="Pfam" id="PF02098">
    <property type="entry name" value="His_binding"/>
    <property type="match status" value="1"/>
</dbReference>
<keyword evidence="1" id="KW-0732">Signal</keyword>
<organism evidence="2">
    <name type="scientific">Argas monolakensis</name>
    <name type="common">Mono lake bird tick</name>
    <dbReference type="NCBI Taxonomy" id="34602"/>
    <lineage>
        <taxon>Eukaryota</taxon>
        <taxon>Metazoa</taxon>
        <taxon>Ecdysozoa</taxon>
        <taxon>Arthropoda</taxon>
        <taxon>Chelicerata</taxon>
        <taxon>Arachnida</taxon>
        <taxon>Acari</taxon>
        <taxon>Parasitiformes</taxon>
        <taxon>Ixodida</taxon>
        <taxon>Ixodoidea</taxon>
        <taxon>Argasidae</taxon>
        <taxon>Argasinae</taxon>
        <taxon>Argas</taxon>
    </lineage>
</organism>
<reference evidence="2" key="1">
    <citation type="journal article" date="2008" name="Insect Biochem. Mol. Biol.">
        <title>Comparative sialomics between hard and soft ticks: implications for the evolution of blood-feeding behavior.</title>
        <authorList>
            <person name="Mans B.J."/>
            <person name="Andersen J.F."/>
            <person name="Francischetti I.M."/>
            <person name="Valenzuela J.G."/>
            <person name="Schwan T.G."/>
            <person name="Pham V.M."/>
            <person name="Garfield M.K."/>
            <person name="Hammer C.H."/>
            <person name="Ribeiro J.M."/>
        </authorList>
    </citation>
    <scope>NUCLEOTIDE SEQUENCE</scope>
    <source>
        <strain evidence="2">AM-1124</strain>
        <tissue evidence="2">Adult salivary gland</tissue>
    </source>
</reference>
<dbReference type="AlphaFoldDB" id="Q09JE7"/>
<protein>
    <submittedName>
        <fullName evidence="2">Lipocalin</fullName>
    </submittedName>
</protein>